<dbReference type="OrthoDB" id="10380838at2759"/>
<keyword evidence="3" id="KW-1185">Reference proteome</keyword>
<dbReference type="HOGENOM" id="CLU_1687879_0_0_1"/>
<organism evidence="2 3">
    <name type="scientific">Suillus luteus UH-Slu-Lm8-n1</name>
    <dbReference type="NCBI Taxonomy" id="930992"/>
    <lineage>
        <taxon>Eukaryota</taxon>
        <taxon>Fungi</taxon>
        <taxon>Dikarya</taxon>
        <taxon>Basidiomycota</taxon>
        <taxon>Agaricomycotina</taxon>
        <taxon>Agaricomycetes</taxon>
        <taxon>Agaricomycetidae</taxon>
        <taxon>Boletales</taxon>
        <taxon>Suillineae</taxon>
        <taxon>Suillaceae</taxon>
        <taxon>Suillus</taxon>
    </lineage>
</organism>
<accession>A0A0D0BJT5</accession>
<sequence length="156" mass="18237">MGFRKRRRLRSLLWCKSLQLPAERREGATRLLNLDMAAQLRTVMHEYHWILSCCTQFPAFALLLLSLFLAISAFSLFSFKCMFDVILFCLLRTSENFQKLRRSLTTNKVSVRMIACGEDVDCVTRSCLWSKSRRRQSILSFSNPLTSMIWLTPQPF</sequence>
<dbReference type="EMBL" id="KN835162">
    <property type="protein sequence ID" value="KIK46227.1"/>
    <property type="molecule type" value="Genomic_DNA"/>
</dbReference>
<reference evidence="3" key="2">
    <citation type="submission" date="2015-01" db="EMBL/GenBank/DDBJ databases">
        <title>Evolutionary Origins and Diversification of the Mycorrhizal Mutualists.</title>
        <authorList>
            <consortium name="DOE Joint Genome Institute"/>
            <consortium name="Mycorrhizal Genomics Consortium"/>
            <person name="Kohler A."/>
            <person name="Kuo A."/>
            <person name="Nagy L.G."/>
            <person name="Floudas D."/>
            <person name="Copeland A."/>
            <person name="Barry K.W."/>
            <person name="Cichocki N."/>
            <person name="Veneault-Fourrey C."/>
            <person name="LaButti K."/>
            <person name="Lindquist E.A."/>
            <person name="Lipzen A."/>
            <person name="Lundell T."/>
            <person name="Morin E."/>
            <person name="Murat C."/>
            <person name="Riley R."/>
            <person name="Ohm R."/>
            <person name="Sun H."/>
            <person name="Tunlid A."/>
            <person name="Henrissat B."/>
            <person name="Grigoriev I.V."/>
            <person name="Hibbett D.S."/>
            <person name="Martin F."/>
        </authorList>
    </citation>
    <scope>NUCLEOTIDE SEQUENCE [LARGE SCALE GENOMIC DNA]</scope>
    <source>
        <strain evidence="3">UH-Slu-Lm8-n1</strain>
    </source>
</reference>
<name>A0A0D0BJT5_9AGAM</name>
<dbReference type="Proteomes" id="UP000054485">
    <property type="component" value="Unassembled WGS sequence"/>
</dbReference>
<evidence type="ECO:0000313" key="2">
    <source>
        <dbReference type="EMBL" id="KIK46227.1"/>
    </source>
</evidence>
<keyword evidence="1" id="KW-0812">Transmembrane</keyword>
<dbReference type="AlphaFoldDB" id="A0A0D0BJT5"/>
<evidence type="ECO:0000313" key="3">
    <source>
        <dbReference type="Proteomes" id="UP000054485"/>
    </source>
</evidence>
<gene>
    <name evidence="2" type="ORF">CY34DRAFT_450771</name>
</gene>
<feature type="transmembrane region" description="Helical" evidence="1">
    <location>
        <begin position="49"/>
        <end position="71"/>
    </location>
</feature>
<protein>
    <submittedName>
        <fullName evidence="2">Uncharacterized protein</fullName>
    </submittedName>
</protein>
<keyword evidence="1" id="KW-0472">Membrane</keyword>
<evidence type="ECO:0000256" key="1">
    <source>
        <dbReference type="SAM" id="Phobius"/>
    </source>
</evidence>
<dbReference type="InParanoid" id="A0A0D0BJT5"/>
<proteinExistence type="predicted"/>
<keyword evidence="1" id="KW-1133">Transmembrane helix</keyword>
<reference evidence="2 3" key="1">
    <citation type="submission" date="2014-04" db="EMBL/GenBank/DDBJ databases">
        <authorList>
            <consortium name="DOE Joint Genome Institute"/>
            <person name="Kuo A."/>
            <person name="Ruytinx J."/>
            <person name="Rineau F."/>
            <person name="Colpaert J."/>
            <person name="Kohler A."/>
            <person name="Nagy L.G."/>
            <person name="Floudas D."/>
            <person name="Copeland A."/>
            <person name="Barry K.W."/>
            <person name="Cichocki N."/>
            <person name="Veneault-Fourrey C."/>
            <person name="LaButti K."/>
            <person name="Lindquist E.A."/>
            <person name="Lipzen A."/>
            <person name="Lundell T."/>
            <person name="Morin E."/>
            <person name="Murat C."/>
            <person name="Sun H."/>
            <person name="Tunlid A."/>
            <person name="Henrissat B."/>
            <person name="Grigoriev I.V."/>
            <person name="Hibbett D.S."/>
            <person name="Martin F."/>
            <person name="Nordberg H.P."/>
            <person name="Cantor M.N."/>
            <person name="Hua S.X."/>
        </authorList>
    </citation>
    <scope>NUCLEOTIDE SEQUENCE [LARGE SCALE GENOMIC DNA]</scope>
    <source>
        <strain evidence="2 3">UH-Slu-Lm8-n1</strain>
    </source>
</reference>